<evidence type="ECO:0000313" key="4">
    <source>
        <dbReference type="Proteomes" id="UP000499080"/>
    </source>
</evidence>
<sequence length="115" mass="13692">MGNSQRKFQNGYRAAESTSDTSLVLRKQINCNISKSFRQQYRNCHSPSRNSINRWYEQFKGTGNVHHRKGVGRPSVTDEVVHRGRRPAHLKFLYERLIEFLLRGREFRYSNRKCF</sequence>
<name>A0A4Y2T656_ARAVE</name>
<dbReference type="Pfam" id="PF16087">
    <property type="entry name" value="DUF4817"/>
    <property type="match status" value="1"/>
</dbReference>
<accession>A0A4Y2T656</accession>
<dbReference type="OrthoDB" id="6460236at2759"/>
<evidence type="ECO:0000256" key="1">
    <source>
        <dbReference type="SAM" id="MobiDB-lite"/>
    </source>
</evidence>
<organism evidence="3 4">
    <name type="scientific">Araneus ventricosus</name>
    <name type="common">Orbweaver spider</name>
    <name type="synonym">Epeira ventricosa</name>
    <dbReference type="NCBI Taxonomy" id="182803"/>
    <lineage>
        <taxon>Eukaryota</taxon>
        <taxon>Metazoa</taxon>
        <taxon>Ecdysozoa</taxon>
        <taxon>Arthropoda</taxon>
        <taxon>Chelicerata</taxon>
        <taxon>Arachnida</taxon>
        <taxon>Araneae</taxon>
        <taxon>Araneomorphae</taxon>
        <taxon>Entelegynae</taxon>
        <taxon>Araneoidea</taxon>
        <taxon>Araneidae</taxon>
        <taxon>Araneus</taxon>
    </lineage>
</organism>
<reference evidence="3 4" key="1">
    <citation type="journal article" date="2019" name="Sci. Rep.">
        <title>Orb-weaving spider Araneus ventricosus genome elucidates the spidroin gene catalogue.</title>
        <authorList>
            <person name="Kono N."/>
            <person name="Nakamura H."/>
            <person name="Ohtoshi R."/>
            <person name="Moran D.A.P."/>
            <person name="Shinohara A."/>
            <person name="Yoshida Y."/>
            <person name="Fujiwara M."/>
            <person name="Mori M."/>
            <person name="Tomita M."/>
            <person name="Arakawa K."/>
        </authorList>
    </citation>
    <scope>NUCLEOTIDE SEQUENCE [LARGE SCALE GENOMIC DNA]</scope>
</reference>
<dbReference type="EMBL" id="BGPR01025590">
    <property type="protein sequence ID" value="GBN94625.1"/>
    <property type="molecule type" value="Genomic_DNA"/>
</dbReference>
<comment type="caution">
    <text evidence="3">The sequence shown here is derived from an EMBL/GenBank/DDBJ whole genome shotgun (WGS) entry which is preliminary data.</text>
</comment>
<keyword evidence="4" id="KW-1185">Reference proteome</keyword>
<feature type="domain" description="DUF4817" evidence="2">
    <location>
        <begin position="35"/>
        <end position="65"/>
    </location>
</feature>
<dbReference type="InterPro" id="IPR032135">
    <property type="entry name" value="DUF4817"/>
</dbReference>
<proteinExistence type="predicted"/>
<dbReference type="AlphaFoldDB" id="A0A4Y2T656"/>
<feature type="region of interest" description="Disordered" evidence="1">
    <location>
        <begin position="1"/>
        <end position="20"/>
    </location>
</feature>
<evidence type="ECO:0000313" key="3">
    <source>
        <dbReference type="EMBL" id="GBN94625.1"/>
    </source>
</evidence>
<dbReference type="Proteomes" id="UP000499080">
    <property type="component" value="Unassembled WGS sequence"/>
</dbReference>
<gene>
    <name evidence="3" type="ORF">AVEN_115584_1</name>
</gene>
<evidence type="ECO:0000259" key="2">
    <source>
        <dbReference type="Pfam" id="PF16087"/>
    </source>
</evidence>
<protein>
    <recommendedName>
        <fullName evidence="2">DUF4817 domain-containing protein</fullName>
    </recommendedName>
</protein>